<organism evidence="1 2">
    <name type="scientific">Pelobacter propionicus (strain DSM 2379 / NBRC 103807 / OttBd1)</name>
    <dbReference type="NCBI Taxonomy" id="338966"/>
    <lineage>
        <taxon>Bacteria</taxon>
        <taxon>Pseudomonadati</taxon>
        <taxon>Thermodesulfobacteriota</taxon>
        <taxon>Desulfuromonadia</taxon>
        <taxon>Desulfuromonadales</taxon>
        <taxon>Desulfuromonadaceae</taxon>
        <taxon>Pelobacter</taxon>
    </lineage>
</organism>
<keyword evidence="2" id="KW-1185">Reference proteome</keyword>
<dbReference type="Proteomes" id="UP000006732">
    <property type="component" value="Chromosome"/>
</dbReference>
<dbReference type="EMBL" id="CP000482">
    <property type="protein sequence ID" value="ABK99013.1"/>
    <property type="molecule type" value="Genomic_DNA"/>
</dbReference>
<name>A1ANU3_PELPD</name>
<proteinExistence type="predicted"/>
<evidence type="ECO:0000313" key="2">
    <source>
        <dbReference type="Proteomes" id="UP000006732"/>
    </source>
</evidence>
<dbReference type="KEGG" id="ppd:Ppro_1397"/>
<accession>A1ANU3</accession>
<dbReference type="HOGENOM" id="CLU_1407615_0_0_7"/>
<dbReference type="eggNOG" id="ENOG5034226">
    <property type="taxonomic scope" value="Bacteria"/>
</dbReference>
<protein>
    <submittedName>
        <fullName evidence="1">Uncharacterized protein</fullName>
    </submittedName>
</protein>
<sequence length="193" mass="21515">MPGGPDIGAHLPSFLNKEESMPQTSELKRCRCFEIFSQSAGVEIREAFKAHEENGLVTERAGRIQLRFFRLTPKTKPDEITQIRFICEPDEAYGLSLMIAQVAGSSVPCREKLSPHKFSAGEQRDEIVTTLTVEKWERGGKGGYALTVGRGKEFISVPVTLSKFLFAGEFLRFLSTVQCWVERADKRGGAGKE</sequence>
<dbReference type="AlphaFoldDB" id="A1ANU3"/>
<reference evidence="1 2" key="1">
    <citation type="submission" date="2006-10" db="EMBL/GenBank/DDBJ databases">
        <title>Complete sequence of chromosome of Pelobacter propionicus DSM 2379.</title>
        <authorList>
            <consortium name="US DOE Joint Genome Institute"/>
            <person name="Copeland A."/>
            <person name="Lucas S."/>
            <person name="Lapidus A."/>
            <person name="Barry K."/>
            <person name="Detter J.C."/>
            <person name="Glavina del Rio T."/>
            <person name="Hammon N."/>
            <person name="Israni S."/>
            <person name="Dalin E."/>
            <person name="Tice H."/>
            <person name="Pitluck S."/>
            <person name="Saunders E."/>
            <person name="Brettin T."/>
            <person name="Bruce D."/>
            <person name="Han C."/>
            <person name="Tapia R."/>
            <person name="Schmutz J."/>
            <person name="Larimer F."/>
            <person name="Land M."/>
            <person name="Hauser L."/>
            <person name="Kyrpides N."/>
            <person name="Kim E."/>
            <person name="Lovley D."/>
            <person name="Richardson P."/>
        </authorList>
    </citation>
    <scope>NUCLEOTIDE SEQUENCE [LARGE SCALE GENOMIC DNA]</scope>
    <source>
        <strain evidence="2">DSM 2379 / NBRC 103807 / OttBd1</strain>
    </source>
</reference>
<gene>
    <name evidence="1" type="ordered locus">Ppro_1397</name>
</gene>
<evidence type="ECO:0000313" key="1">
    <source>
        <dbReference type="EMBL" id="ABK99013.1"/>
    </source>
</evidence>